<evidence type="ECO:0000313" key="2">
    <source>
        <dbReference type="Proteomes" id="UP001239111"/>
    </source>
</evidence>
<gene>
    <name evidence="1" type="ORF">QAD02_020577</name>
</gene>
<evidence type="ECO:0000313" key="1">
    <source>
        <dbReference type="EMBL" id="KAJ8684784.1"/>
    </source>
</evidence>
<proteinExistence type="predicted"/>
<protein>
    <submittedName>
        <fullName evidence="1">Uncharacterized protein</fullName>
    </submittedName>
</protein>
<accession>A0ACC2PQB8</accession>
<sequence length="400" mass="45494">MFAPRRSTRYLVVLFVDYVRPDGRKTVELVPIGLWHQLEGVNFCSYPPDEDARYVAQWVEEGKSPEAGWTAWKVNIIKEAKNHDQGLRRLQRSYTREDFSSSADENVLDRLQSEPEPQMFDEDQIMDELMDLPPMFDGAGDTSTPNQRDSRVDESILPSDPSNIDPVSPDHFDNTNPDNVERALSSRKRRVTIEDLENFEIRVKADVKSQLKALRRGIQYDLQRSFRELATRTINQPLGESTQPLLSLQNLLPFEKLDDFEKFDQETQESVDKQNTLKTWMTRIVVGQSKINEAIQKILSGLMKKVVQQEHSGCGKMIKGKAKKNFSNTASFKCMLDVLLAKFTKESEGTIKTKTSRWFSGSGDREGGKKLRLSGQQSASSTSGAVESREEGLSHHENDS</sequence>
<name>A0ACC2PQB8_9HYME</name>
<dbReference type="EMBL" id="CM056741">
    <property type="protein sequence ID" value="KAJ8684784.1"/>
    <property type="molecule type" value="Genomic_DNA"/>
</dbReference>
<keyword evidence="2" id="KW-1185">Reference proteome</keyword>
<comment type="caution">
    <text evidence="1">The sequence shown here is derived from an EMBL/GenBank/DDBJ whole genome shotgun (WGS) entry which is preliminary data.</text>
</comment>
<dbReference type="Proteomes" id="UP001239111">
    <property type="component" value="Chromosome 1"/>
</dbReference>
<reference evidence="1" key="1">
    <citation type="submission" date="2023-04" db="EMBL/GenBank/DDBJ databases">
        <title>A chromosome-level genome assembly of the parasitoid wasp Eretmocerus hayati.</title>
        <authorList>
            <person name="Zhong Y."/>
            <person name="Liu S."/>
            <person name="Liu Y."/>
        </authorList>
    </citation>
    <scope>NUCLEOTIDE SEQUENCE</scope>
    <source>
        <strain evidence="1">ZJU_SS_LIU_2023</strain>
    </source>
</reference>
<organism evidence="1 2">
    <name type="scientific">Eretmocerus hayati</name>
    <dbReference type="NCBI Taxonomy" id="131215"/>
    <lineage>
        <taxon>Eukaryota</taxon>
        <taxon>Metazoa</taxon>
        <taxon>Ecdysozoa</taxon>
        <taxon>Arthropoda</taxon>
        <taxon>Hexapoda</taxon>
        <taxon>Insecta</taxon>
        <taxon>Pterygota</taxon>
        <taxon>Neoptera</taxon>
        <taxon>Endopterygota</taxon>
        <taxon>Hymenoptera</taxon>
        <taxon>Apocrita</taxon>
        <taxon>Proctotrupomorpha</taxon>
        <taxon>Chalcidoidea</taxon>
        <taxon>Aphelinidae</taxon>
        <taxon>Aphelininae</taxon>
        <taxon>Eretmocerus</taxon>
    </lineage>
</organism>